<name>A0AAV6IIG8_9ERIC</name>
<dbReference type="InterPro" id="IPR024741">
    <property type="entry name" value="Condensin2_G2"/>
</dbReference>
<comment type="caution">
    <text evidence="2">The sequence shown here is derived from an EMBL/GenBank/DDBJ whole genome shotgun (WGS) entry which is preliminary data.</text>
</comment>
<dbReference type="SUPFAM" id="SSF48371">
    <property type="entry name" value="ARM repeat"/>
    <property type="match status" value="1"/>
</dbReference>
<keyword evidence="3" id="KW-1185">Reference proteome</keyword>
<dbReference type="Pfam" id="PF00805">
    <property type="entry name" value="Pentapeptide"/>
    <property type="match status" value="2"/>
</dbReference>
<dbReference type="Gene3D" id="2.160.20.80">
    <property type="entry name" value="E3 ubiquitin-protein ligase SopA"/>
    <property type="match status" value="1"/>
</dbReference>
<dbReference type="PANTHER" id="PTHR16199:SF4">
    <property type="entry name" value="CONDENSIN-2 COMPLEX SUBUNIT G2"/>
    <property type="match status" value="1"/>
</dbReference>
<dbReference type="InterPro" id="IPR016024">
    <property type="entry name" value="ARM-type_fold"/>
</dbReference>
<dbReference type="InterPro" id="IPR011989">
    <property type="entry name" value="ARM-like"/>
</dbReference>
<dbReference type="GO" id="GO:0005634">
    <property type="term" value="C:nucleus"/>
    <property type="evidence" value="ECO:0007669"/>
    <property type="project" value="InterPro"/>
</dbReference>
<feature type="region of interest" description="Disordered" evidence="1">
    <location>
        <begin position="882"/>
        <end position="925"/>
    </location>
</feature>
<accession>A0AAV6IIG8</accession>
<reference evidence="2" key="1">
    <citation type="submission" date="2020-08" db="EMBL/GenBank/DDBJ databases">
        <title>Plant Genome Project.</title>
        <authorList>
            <person name="Zhang R.-G."/>
        </authorList>
    </citation>
    <scope>NUCLEOTIDE SEQUENCE</scope>
    <source>
        <strain evidence="2">WSP0</strain>
        <tissue evidence="2">Leaf</tissue>
    </source>
</reference>
<dbReference type="InterPro" id="IPR001646">
    <property type="entry name" value="5peptide_repeat"/>
</dbReference>
<dbReference type="Gene3D" id="1.25.10.10">
    <property type="entry name" value="Leucine-rich Repeat Variant"/>
    <property type="match status" value="1"/>
</dbReference>
<dbReference type="Proteomes" id="UP000823749">
    <property type="component" value="Chromosome 10"/>
</dbReference>
<dbReference type="EMBL" id="JACTNZ010000010">
    <property type="protein sequence ID" value="KAG5528462.1"/>
    <property type="molecule type" value="Genomic_DNA"/>
</dbReference>
<dbReference type="GO" id="GO:0000070">
    <property type="term" value="P:mitotic sister chromatid segregation"/>
    <property type="evidence" value="ECO:0007669"/>
    <property type="project" value="TreeGrafter"/>
</dbReference>
<organism evidence="2 3">
    <name type="scientific">Rhododendron griersonianum</name>
    <dbReference type="NCBI Taxonomy" id="479676"/>
    <lineage>
        <taxon>Eukaryota</taxon>
        <taxon>Viridiplantae</taxon>
        <taxon>Streptophyta</taxon>
        <taxon>Embryophyta</taxon>
        <taxon>Tracheophyta</taxon>
        <taxon>Spermatophyta</taxon>
        <taxon>Magnoliopsida</taxon>
        <taxon>eudicotyledons</taxon>
        <taxon>Gunneridae</taxon>
        <taxon>Pentapetalae</taxon>
        <taxon>asterids</taxon>
        <taxon>Ericales</taxon>
        <taxon>Ericaceae</taxon>
        <taxon>Ericoideae</taxon>
        <taxon>Rhodoreae</taxon>
        <taxon>Rhododendron</taxon>
    </lineage>
</organism>
<feature type="compositionally biased region" description="Basic and acidic residues" evidence="1">
    <location>
        <begin position="103"/>
        <end position="117"/>
    </location>
</feature>
<protein>
    <recommendedName>
        <fullName evidence="4">Condensin-2 complex subunit G2</fullName>
    </recommendedName>
</protein>
<dbReference type="PANTHER" id="PTHR16199">
    <property type="entry name" value="CONDENSIN-2 COMPLEX SUBUNIT G2"/>
    <property type="match status" value="1"/>
</dbReference>
<sequence>MEKRLRSSLQTSAEEFLSSAAKLGFKSAKPSLKTLIHSLKPSSSSSSSLSSSLPLSLHQLISQSITRFKQLSQPPAPADPAKSPKSPPAKRPRRSSRHASKNNLDDSGTKDEESKVVNERENVIQKLQIYTYVALLCVSHPKKVFSPSDLLLAVRELHDNMVLFESDLVLLSEVSSLCDLWWKSEFSGRETLISQSLPVLLSRSLTLKKKVDVHRVYAIREAFSLFDFDDESIEDLKLLLIRCAIAPLYLKTEDGRKFIAYMFGLSGQLLKEALAMIKSQIPFGRKSMLEAYGEILFRGWKLVEGNLRDEIENGFLQGLIEGAIHASSDSLAASIRRVLGGFIAQRTVDGVEKLLFRLAEPVIFRSLQVANSNVRQNALHLLLDLFPLEDPDSTKEVKDTLLDKQFFLLERLLMDDCPDVRVVAVEGSCRILHLFWEIIPTSTITKIITKIFDDMTHDPCNEVRLATLNGIVYLLGNPQSHEILKVLLPRLGHLILDSSFANRSALVDLLLILRDIRSFQFHKVVRLDFLLSTLASDPPPIGQKITKLLMPSYFPSKVTVEEACNRCVTLIKRSPMAGARFCEFSLSEGASLHSLMELVKVCISLVLSRNKLDGDQIDGLLVAIAYLCKSLVSEVSYQATIKELLCIEKLRCLFGAAATLRAQSSVCEIISCVSPDDIGVLFDDCMALGTSCCGLSRNMERQVEVRSIHKMMLSCNWFDEMFETLARILQKTAHGCHTKFGTEIPSHTDPFAKRRKIKSTKGKHVSGKKSSTTSTSSFEEEYSVALGIAWQIKDLLVDENSRIAMLKSQILEIAFFALKVISEVSIVQCRHCDYMDTSPILAYTSLTLHMSLQNVSINGPTLLEQTMDHLFNCTNKLFEVGDTGNSSELPSEAKQDRRKKTGYHCQQEKDSETRTSSPSDGESILSEQKRMSRTMKILTAVLKYIVDATAMGLISFSQVKCLKFSLDYVEFIMSNLKQQSSDKLQFKEEDFKDAFLCLKSSFTYFAKLLNLVLVSSNGDSLPPPEAHNLANGLLDLIVSIESFLGSGYATRVVAAMKPWLPDLILALGSAHIQKQTVEDRESESSCFPLWLTMLAKTEFPFWLFLIVRARVGEKMAWALPRVLKNYSKKKRVGMSFGSLFMEYKQLKKTRRTVMNTLKVGFLMSSHDFCMSLTIPVFVSIVRASQALTLNAFLYSDLCLTLGRANFTSADMRESDFSGSTFNGAYLEKAVPLHMFILVLNEANLTNAVLVRSVLTRSDLGGAVINGADFSDAVLDLLQKQERSKSGPISSGFRIEPKIFMRIKCAGEVKNG</sequence>
<gene>
    <name evidence="2" type="ORF">RHGRI_029222</name>
</gene>
<dbReference type="SUPFAM" id="SSF141571">
    <property type="entry name" value="Pentapeptide repeat-like"/>
    <property type="match status" value="1"/>
</dbReference>
<dbReference type="GO" id="GO:0000796">
    <property type="term" value="C:condensin complex"/>
    <property type="evidence" value="ECO:0007669"/>
    <property type="project" value="TreeGrafter"/>
</dbReference>
<dbReference type="Pfam" id="PF12422">
    <property type="entry name" value="Condensin2nSMC"/>
    <property type="match status" value="1"/>
</dbReference>
<evidence type="ECO:0000313" key="3">
    <source>
        <dbReference type="Proteomes" id="UP000823749"/>
    </source>
</evidence>
<evidence type="ECO:0008006" key="4">
    <source>
        <dbReference type="Google" id="ProtNLM"/>
    </source>
</evidence>
<proteinExistence type="predicted"/>
<evidence type="ECO:0000313" key="2">
    <source>
        <dbReference type="EMBL" id="KAG5528462.1"/>
    </source>
</evidence>
<feature type="region of interest" description="Disordered" evidence="1">
    <location>
        <begin position="70"/>
        <end position="117"/>
    </location>
</feature>
<evidence type="ECO:0000256" key="1">
    <source>
        <dbReference type="SAM" id="MobiDB-lite"/>
    </source>
</evidence>
<feature type="compositionally biased region" description="Basic residues" evidence="1">
    <location>
        <begin position="88"/>
        <end position="100"/>
    </location>
</feature>